<feature type="region of interest" description="Disordered" evidence="1">
    <location>
        <begin position="1"/>
        <end position="23"/>
    </location>
</feature>
<feature type="compositionally biased region" description="Low complexity" evidence="1">
    <location>
        <begin position="679"/>
        <end position="688"/>
    </location>
</feature>
<organism evidence="2">
    <name type="scientific">Sarcoptes scabiei</name>
    <name type="common">Itch mite</name>
    <name type="synonym">Acarus scabiei</name>
    <dbReference type="NCBI Taxonomy" id="52283"/>
    <lineage>
        <taxon>Eukaryota</taxon>
        <taxon>Metazoa</taxon>
        <taxon>Ecdysozoa</taxon>
        <taxon>Arthropoda</taxon>
        <taxon>Chelicerata</taxon>
        <taxon>Arachnida</taxon>
        <taxon>Acari</taxon>
        <taxon>Acariformes</taxon>
        <taxon>Sarcoptiformes</taxon>
        <taxon>Astigmata</taxon>
        <taxon>Psoroptidia</taxon>
        <taxon>Sarcoptoidea</taxon>
        <taxon>Sarcoptidae</taxon>
        <taxon>Sarcoptinae</taxon>
        <taxon>Sarcoptes</taxon>
    </lineage>
</organism>
<reference evidence="4" key="1">
    <citation type="journal article" date="2020" name="PLoS Negl. Trop. Dis.">
        <title>High-quality nuclear genome for Sarcoptes scabiei-A critical resource for a neglected parasite.</title>
        <authorList>
            <person name="Korhonen P.K."/>
            <person name="Gasser R.B."/>
            <person name="Ma G."/>
            <person name="Wang T."/>
            <person name="Stroehlein A.J."/>
            <person name="Young N.D."/>
            <person name="Ang C.S."/>
            <person name="Fernando D.D."/>
            <person name="Lu H.C."/>
            <person name="Taylor S."/>
            <person name="Reynolds S.L."/>
            <person name="Mofiz E."/>
            <person name="Najaraj S.H."/>
            <person name="Gowda H."/>
            <person name="Madugundu A."/>
            <person name="Renuse S."/>
            <person name="Holt D."/>
            <person name="Pandey A."/>
            <person name="Papenfuss A.T."/>
            <person name="Fischer K."/>
        </authorList>
    </citation>
    <scope>NUCLEOTIDE SEQUENCE [LARGE SCALE GENOMIC DNA]</scope>
</reference>
<evidence type="ECO:0000313" key="3">
    <source>
        <dbReference type="EnsemblMetazoa" id="KAF7494361.1"/>
    </source>
</evidence>
<reference evidence="2" key="2">
    <citation type="submission" date="2020-01" db="EMBL/GenBank/DDBJ databases">
        <authorList>
            <person name="Korhonen P.K.K."/>
            <person name="Guangxu M.G."/>
            <person name="Wang T.W."/>
            <person name="Stroehlein A.J.S."/>
            <person name="Young N.D."/>
            <person name="Ang C.-S.A."/>
            <person name="Fernando D.W.F."/>
            <person name="Lu H.L."/>
            <person name="Taylor S.T."/>
            <person name="Ehtesham M.E.M."/>
            <person name="Najaraj S.H.N."/>
            <person name="Harsha G.H.G."/>
            <person name="Madugundu A.M."/>
            <person name="Renuse S.R."/>
            <person name="Holt D.H."/>
            <person name="Pandey A.P."/>
            <person name="Papenfuss A.P."/>
            <person name="Gasser R.B.G."/>
            <person name="Fischer K.F."/>
        </authorList>
    </citation>
    <scope>NUCLEOTIDE SEQUENCE</scope>
    <source>
        <strain evidence="2">SSS_KF_BRIS2020</strain>
    </source>
</reference>
<proteinExistence type="predicted"/>
<evidence type="ECO:0000313" key="2">
    <source>
        <dbReference type="EMBL" id="KAF7494361.1"/>
    </source>
</evidence>
<feature type="compositionally biased region" description="Low complexity" evidence="1">
    <location>
        <begin position="14"/>
        <end position="23"/>
    </location>
</feature>
<feature type="region of interest" description="Disordered" evidence="1">
    <location>
        <begin position="299"/>
        <end position="336"/>
    </location>
</feature>
<feature type="region of interest" description="Disordered" evidence="1">
    <location>
        <begin position="213"/>
        <end position="233"/>
    </location>
</feature>
<dbReference type="EMBL" id="WVUK01000053">
    <property type="protein sequence ID" value="KAF7494361.1"/>
    <property type="molecule type" value="Genomic_DNA"/>
</dbReference>
<name>A0A834RET3_SARSC</name>
<dbReference type="Proteomes" id="UP000070412">
    <property type="component" value="Unassembled WGS sequence"/>
</dbReference>
<accession>A0A834RET3</accession>
<feature type="compositionally biased region" description="Low complexity" evidence="1">
    <location>
        <begin position="325"/>
        <end position="335"/>
    </location>
</feature>
<feature type="compositionally biased region" description="Polar residues" evidence="1">
    <location>
        <begin position="160"/>
        <end position="170"/>
    </location>
</feature>
<feature type="region of interest" description="Disordered" evidence="1">
    <location>
        <begin position="133"/>
        <end position="170"/>
    </location>
</feature>
<gene>
    <name evidence="2" type="ORF">SSS_3832</name>
</gene>
<feature type="region of interest" description="Disordered" evidence="1">
    <location>
        <begin position="663"/>
        <end position="688"/>
    </location>
</feature>
<dbReference type="EnsemblMetazoa" id="SSS_3832s_mrna">
    <property type="protein sequence ID" value="KAF7494361.1"/>
    <property type="gene ID" value="SSS_3832"/>
</dbReference>
<evidence type="ECO:0000313" key="4">
    <source>
        <dbReference type="Proteomes" id="UP000070412"/>
    </source>
</evidence>
<feature type="compositionally biased region" description="Polar residues" evidence="1">
    <location>
        <begin position="135"/>
        <end position="150"/>
    </location>
</feature>
<feature type="compositionally biased region" description="Basic and acidic residues" evidence="1">
    <location>
        <begin position="667"/>
        <end position="678"/>
    </location>
</feature>
<feature type="region of interest" description="Disordered" evidence="1">
    <location>
        <begin position="839"/>
        <end position="859"/>
    </location>
</feature>
<keyword evidence="4" id="KW-1185">Reference proteome</keyword>
<protein>
    <submittedName>
        <fullName evidence="2 3">Uncharacterized protein</fullName>
    </submittedName>
</protein>
<evidence type="ECO:0000256" key="1">
    <source>
        <dbReference type="SAM" id="MobiDB-lite"/>
    </source>
</evidence>
<feature type="region of interest" description="Disordered" evidence="1">
    <location>
        <begin position="413"/>
        <end position="438"/>
    </location>
</feature>
<sequence>MNETFRFPTPPPSSSSSSLSSTSSLPILSSSSSSSTLTTNKTTFSSVNDSVEFAAATLLAESFNPHFNRSFISKCLASNQSTSDNDTRQLMILKPPKIIEKLTNYFDENQSQSQSSLSPTVESNQANLSFIHKPYSSQSSTNQHQSIDNSSEYRKDDHNQSINCSNGTSLIDENVPVNYNNLKRHSTSNINLSLQNYLNEIVPENIDIYDENDDFSQDQQNEPRKEHASIDQDSDVCLEDDIEIDQSMIYNLTKQCSRSKKDSYLLKNSSSPLSASTPTPSSISSSSFSLIHLSSANDENNFKDSSVNKKRRGRPKSKDPHKLISTSSSTPTSSTKDWNSFVSSIVSVLSQTKNSPLSSSIQCLSDLNELQINLKRGRGRPKSLKTLVKEAEKAGHCFPPEITEALKMAFNSLQSQQRKKSRKIHCDQSLEDQSFQSSRASANKKDILKLIPNYHQQYRQQQQHEEYVQRLSKASENLKIMNPEQSAKCSLTTIISNNSINSDWNGRNTLNDLLSVSNLSIDNGNFDRRLDRHSFVSPSINIDSYENSERNQRYFDCESNEIIFNDQISDVDSKPKLVLKRTDPITTEAKNKSFAIIPNYTIIPNDFDVGDGPSPPLKQRKRSELIECNQSILKDQSSTIETKVKEINTENKRIICDEMMATNEPDNLDHNEQSKNTEENNINDNNNSNLLGSFEIKQCSTFDSTLSKESSDNFDSLFNSPPALSTSNTFLGKTIHQHQSFDCSSTEQSSTIDTTVITGGNDNSDVIDVKNCDNSFETTPKHLPSLNSICTENILMEKQIENVVVIDDDDDKDEIDSTRLISETEQFSAINSIIDFEDTNKEDEDRDHHQQHDNSYNHY</sequence>
<reference evidence="3" key="3">
    <citation type="submission" date="2022-06" db="UniProtKB">
        <authorList>
            <consortium name="EnsemblMetazoa"/>
        </authorList>
    </citation>
    <scope>IDENTIFICATION</scope>
</reference>
<dbReference type="AlphaFoldDB" id="A0A834RET3"/>
<feature type="compositionally biased region" description="Basic and acidic residues" evidence="1">
    <location>
        <begin position="221"/>
        <end position="230"/>
    </location>
</feature>